<name>A0AA35W2Y3_GEOBA</name>
<protein>
    <submittedName>
        <fullName evidence="6">50S ribosomal protein L7/L12</fullName>
    </submittedName>
</protein>
<keyword evidence="2 6" id="KW-0689">Ribosomal protein</keyword>
<evidence type="ECO:0000313" key="7">
    <source>
        <dbReference type="Proteomes" id="UP001174909"/>
    </source>
</evidence>
<keyword evidence="7" id="KW-1185">Reference proteome</keyword>
<dbReference type="Proteomes" id="UP001174909">
    <property type="component" value="Unassembled WGS sequence"/>
</dbReference>
<evidence type="ECO:0000259" key="4">
    <source>
        <dbReference type="Pfam" id="PF00542"/>
    </source>
</evidence>
<dbReference type="InterPro" id="IPR000206">
    <property type="entry name" value="Ribosomal_bL12"/>
</dbReference>
<dbReference type="HAMAP" id="MF_00368">
    <property type="entry name" value="Ribosomal_bL12"/>
    <property type="match status" value="1"/>
</dbReference>
<evidence type="ECO:0000259" key="5">
    <source>
        <dbReference type="Pfam" id="PF16320"/>
    </source>
</evidence>
<evidence type="ECO:0000256" key="1">
    <source>
        <dbReference type="ARBA" id="ARBA00007197"/>
    </source>
</evidence>
<evidence type="ECO:0000256" key="2">
    <source>
        <dbReference type="ARBA" id="ARBA00022980"/>
    </source>
</evidence>
<dbReference type="GO" id="GO:0022625">
    <property type="term" value="C:cytosolic large ribosomal subunit"/>
    <property type="evidence" value="ECO:0007669"/>
    <property type="project" value="TreeGrafter"/>
</dbReference>
<keyword evidence="3" id="KW-0687">Ribonucleoprotein</keyword>
<dbReference type="GO" id="GO:0006412">
    <property type="term" value="P:translation"/>
    <property type="evidence" value="ECO:0007669"/>
    <property type="project" value="InterPro"/>
</dbReference>
<evidence type="ECO:0000313" key="6">
    <source>
        <dbReference type="EMBL" id="CAI7998529.1"/>
    </source>
</evidence>
<feature type="domain" description="Large ribosomal subunit protein bL12 C-terminal" evidence="4">
    <location>
        <begin position="63"/>
        <end position="128"/>
    </location>
</feature>
<comment type="caution">
    <text evidence="6">The sequence shown here is derived from an EMBL/GenBank/DDBJ whole genome shotgun (WGS) entry which is preliminary data.</text>
</comment>
<dbReference type="NCBIfam" id="TIGR00855">
    <property type="entry name" value="L12"/>
    <property type="match status" value="1"/>
</dbReference>
<organism evidence="6 7">
    <name type="scientific">Geodia barretti</name>
    <name type="common">Barrett's horny sponge</name>
    <dbReference type="NCBI Taxonomy" id="519541"/>
    <lineage>
        <taxon>Eukaryota</taxon>
        <taxon>Metazoa</taxon>
        <taxon>Porifera</taxon>
        <taxon>Demospongiae</taxon>
        <taxon>Heteroscleromorpha</taxon>
        <taxon>Tetractinellida</taxon>
        <taxon>Astrophorina</taxon>
        <taxon>Geodiidae</taxon>
        <taxon>Geodia</taxon>
    </lineage>
</organism>
<dbReference type="GO" id="GO:0003735">
    <property type="term" value="F:structural constituent of ribosome"/>
    <property type="evidence" value="ECO:0007669"/>
    <property type="project" value="InterPro"/>
</dbReference>
<dbReference type="InterPro" id="IPR013823">
    <property type="entry name" value="Ribosomal_bL12_C"/>
</dbReference>
<comment type="similarity">
    <text evidence="1">Belongs to the bacterial ribosomal protein bL12 family.</text>
</comment>
<dbReference type="PANTHER" id="PTHR45987:SF4">
    <property type="entry name" value="LARGE RIBOSOMAL SUBUNIT PROTEIN BL12M"/>
    <property type="match status" value="1"/>
</dbReference>
<evidence type="ECO:0000256" key="3">
    <source>
        <dbReference type="ARBA" id="ARBA00023274"/>
    </source>
</evidence>
<dbReference type="InterPro" id="IPR014719">
    <property type="entry name" value="Ribosomal_bL12_C/ClpS-like"/>
</dbReference>
<dbReference type="SUPFAM" id="SSF48300">
    <property type="entry name" value="Ribosomal protein L7/12, oligomerisation (N-terminal) domain"/>
    <property type="match status" value="1"/>
</dbReference>
<dbReference type="Gene3D" id="1.20.5.710">
    <property type="entry name" value="Single helix bin"/>
    <property type="match status" value="1"/>
</dbReference>
<dbReference type="Pfam" id="PF00542">
    <property type="entry name" value="Ribosomal_L12"/>
    <property type="match status" value="1"/>
</dbReference>
<dbReference type="AlphaFoldDB" id="A0AA35W2Y3"/>
<dbReference type="Pfam" id="PF16320">
    <property type="entry name" value="Ribosomal_L12_N"/>
    <property type="match status" value="1"/>
</dbReference>
<sequence>MAVNQEVLDAIKGMSVMDLADLVKAIEEEFGVSAAAPMAVAAAPAAGVVTDDAPSAGDEQTEFTITLADFGANKINVIKAVREVTDLGLREAKELVEAAPTRVREGVNKEDADSIKTKLEEAGATVQVG</sequence>
<dbReference type="CDD" id="cd00387">
    <property type="entry name" value="Ribosomal_L7_L12"/>
    <property type="match status" value="1"/>
</dbReference>
<dbReference type="Gene3D" id="3.30.1390.10">
    <property type="match status" value="1"/>
</dbReference>
<dbReference type="EMBL" id="CASHTH010000351">
    <property type="protein sequence ID" value="CAI7998529.1"/>
    <property type="molecule type" value="Genomic_DNA"/>
</dbReference>
<gene>
    <name evidence="6" type="ORF">GBAR_LOCUS2461</name>
</gene>
<accession>A0AA35W2Y3</accession>
<reference evidence="6" key="1">
    <citation type="submission" date="2023-03" db="EMBL/GenBank/DDBJ databases">
        <authorList>
            <person name="Steffen K."/>
            <person name="Cardenas P."/>
        </authorList>
    </citation>
    <scope>NUCLEOTIDE SEQUENCE</scope>
</reference>
<dbReference type="PANTHER" id="PTHR45987">
    <property type="entry name" value="39S RIBOSOMAL PROTEIN L12"/>
    <property type="match status" value="1"/>
</dbReference>
<dbReference type="FunFam" id="3.30.1390.10:FF:000001">
    <property type="entry name" value="50S ribosomal protein L7/L12"/>
    <property type="match status" value="1"/>
</dbReference>
<dbReference type="GO" id="GO:0003729">
    <property type="term" value="F:mRNA binding"/>
    <property type="evidence" value="ECO:0007669"/>
    <property type="project" value="TreeGrafter"/>
</dbReference>
<proteinExistence type="inferred from homology"/>
<feature type="domain" description="Large ribosomal subunit protein bL12 oligomerization" evidence="5">
    <location>
        <begin position="5"/>
        <end position="47"/>
    </location>
</feature>
<dbReference type="InterPro" id="IPR008932">
    <property type="entry name" value="Ribosomal_bL12_oligo"/>
</dbReference>
<dbReference type="SUPFAM" id="SSF54736">
    <property type="entry name" value="ClpS-like"/>
    <property type="match status" value="1"/>
</dbReference>
<dbReference type="InterPro" id="IPR036235">
    <property type="entry name" value="Ribosomal_bL12_oligo_N_sf"/>
</dbReference>